<dbReference type="Proteomes" id="UP000253508">
    <property type="component" value="Unassembled WGS sequence"/>
</dbReference>
<reference evidence="3 4" key="1">
    <citation type="submission" date="2018-07" db="EMBL/GenBank/DDBJ databases">
        <title>Microbacterium endoborsara sp. nov., a novel actinobacterium isolated from Borszczowia aralocaspica.</title>
        <authorList>
            <person name="An D."/>
        </authorList>
    </citation>
    <scope>NUCLEOTIDE SEQUENCE [LARGE SCALE GENOMIC DNA]</scope>
    <source>
        <strain evidence="3 4">C1.15228</strain>
    </source>
</reference>
<protein>
    <submittedName>
        <fullName evidence="3">Glycosyltransferase</fullName>
    </submittedName>
</protein>
<dbReference type="AlphaFoldDB" id="A0A367Y3T6"/>
<evidence type="ECO:0000313" key="3">
    <source>
        <dbReference type="EMBL" id="RCK59702.1"/>
    </source>
</evidence>
<dbReference type="OrthoDB" id="9801609at2"/>
<accession>A0A367Y3T6</accession>
<dbReference type="SUPFAM" id="SSF53756">
    <property type="entry name" value="UDP-Glycosyltransferase/glycogen phosphorylase"/>
    <property type="match status" value="1"/>
</dbReference>
<sequence>MTTWIDRRWAGQHGIGRYATEVTSRLTVEAEDLPLTGSTFPGPGTFASVPKGLIYSPGYNALARAERELITVHDRIHLKTAWPGRAKYLAFYNLVAKPVIRRTGAVITVSETSKREIENWIRDPKVEVVNAGLGASAAFHPGVELVSPDKPYLLYVGNMREHKNLRTAIEALQHVPDAEMRLLIPAGEHAEARSVADAHGVASQLTFLDSLDDDALAIQYRGAAATVMPSTLEGFGLPPLESIMTGTPVIYWSGCSAVAETAEGRGWAVNGSHDVEEWGSAFAEALSSPTRVDAPVGRYDWDVTARTVDDVLKRLA</sequence>
<dbReference type="EMBL" id="QORO01000002">
    <property type="protein sequence ID" value="RCK59702.1"/>
    <property type="molecule type" value="Genomic_DNA"/>
</dbReference>
<evidence type="ECO:0000256" key="1">
    <source>
        <dbReference type="ARBA" id="ARBA00022679"/>
    </source>
</evidence>
<organism evidence="3 4">
    <name type="scientific">Microbacterium sorbitolivorans</name>
    <dbReference type="NCBI Taxonomy" id="1867410"/>
    <lineage>
        <taxon>Bacteria</taxon>
        <taxon>Bacillati</taxon>
        <taxon>Actinomycetota</taxon>
        <taxon>Actinomycetes</taxon>
        <taxon>Micrococcales</taxon>
        <taxon>Microbacteriaceae</taxon>
        <taxon>Microbacterium</taxon>
    </lineage>
</organism>
<name>A0A367Y3T6_9MICO</name>
<keyword evidence="4" id="KW-1185">Reference proteome</keyword>
<evidence type="ECO:0000259" key="2">
    <source>
        <dbReference type="Pfam" id="PF00534"/>
    </source>
</evidence>
<dbReference type="GO" id="GO:0009103">
    <property type="term" value="P:lipopolysaccharide biosynthetic process"/>
    <property type="evidence" value="ECO:0007669"/>
    <property type="project" value="TreeGrafter"/>
</dbReference>
<feature type="domain" description="Glycosyl transferase family 1" evidence="2">
    <location>
        <begin position="146"/>
        <end position="289"/>
    </location>
</feature>
<dbReference type="Pfam" id="PF00534">
    <property type="entry name" value="Glycos_transf_1"/>
    <property type="match status" value="1"/>
</dbReference>
<proteinExistence type="predicted"/>
<keyword evidence="1 3" id="KW-0808">Transferase</keyword>
<dbReference type="PANTHER" id="PTHR46401:SF2">
    <property type="entry name" value="GLYCOSYLTRANSFERASE WBBK-RELATED"/>
    <property type="match status" value="1"/>
</dbReference>
<gene>
    <name evidence="3" type="ORF">DTO57_05895</name>
</gene>
<dbReference type="GO" id="GO:0016757">
    <property type="term" value="F:glycosyltransferase activity"/>
    <property type="evidence" value="ECO:0007669"/>
    <property type="project" value="InterPro"/>
</dbReference>
<dbReference type="InterPro" id="IPR001296">
    <property type="entry name" value="Glyco_trans_1"/>
</dbReference>
<comment type="caution">
    <text evidence="3">The sequence shown here is derived from an EMBL/GenBank/DDBJ whole genome shotgun (WGS) entry which is preliminary data.</text>
</comment>
<dbReference type="Gene3D" id="3.40.50.2000">
    <property type="entry name" value="Glycogen Phosphorylase B"/>
    <property type="match status" value="1"/>
</dbReference>
<evidence type="ECO:0000313" key="4">
    <source>
        <dbReference type="Proteomes" id="UP000253508"/>
    </source>
</evidence>
<dbReference type="PANTHER" id="PTHR46401">
    <property type="entry name" value="GLYCOSYLTRANSFERASE WBBK-RELATED"/>
    <property type="match status" value="1"/>
</dbReference>
<dbReference type="RefSeq" id="WP_114117314.1">
    <property type="nucleotide sequence ID" value="NZ_BMHU01000003.1"/>
</dbReference>